<dbReference type="Pfam" id="PF00175">
    <property type="entry name" value="NAD_binding_1"/>
    <property type="match status" value="1"/>
</dbReference>
<name>W0DPV2_9GAMM</name>
<dbReference type="Gene3D" id="3.40.50.80">
    <property type="entry name" value="Nucleotide-binding domain of ferredoxin-NADP reductase (FNR) module"/>
    <property type="match status" value="1"/>
</dbReference>
<proteinExistence type="predicted"/>
<dbReference type="KEGG" id="tao:THIAE_01625"/>
<dbReference type="InterPro" id="IPR039261">
    <property type="entry name" value="FNR_nucleotide-bd"/>
</dbReference>
<dbReference type="eggNOG" id="COG0369">
    <property type="taxonomic scope" value="Bacteria"/>
</dbReference>
<dbReference type="InterPro" id="IPR017927">
    <property type="entry name" value="FAD-bd_FR_type"/>
</dbReference>
<dbReference type="GO" id="GO:0016491">
    <property type="term" value="F:oxidoreductase activity"/>
    <property type="evidence" value="ECO:0007669"/>
    <property type="project" value="InterPro"/>
</dbReference>
<dbReference type="InterPro" id="IPR001433">
    <property type="entry name" value="OxRdtase_FAD/NAD-bd"/>
</dbReference>
<dbReference type="STRING" id="717772.THIAE_01625"/>
<protein>
    <submittedName>
        <fullName evidence="3">NADP oxidoreductase</fullName>
    </submittedName>
</protein>
<dbReference type="Gene3D" id="1.20.990.10">
    <property type="entry name" value="NADPH-cytochrome p450 Reductase, Chain A, domain 3"/>
    <property type="match status" value="1"/>
</dbReference>
<dbReference type="SUPFAM" id="SSF52343">
    <property type="entry name" value="Ferredoxin reductase-like, C-terminal NADP-linked domain"/>
    <property type="match status" value="1"/>
</dbReference>
<dbReference type="InterPro" id="IPR001709">
    <property type="entry name" value="Flavoprot_Pyr_Nucl_cyt_Rdtase"/>
</dbReference>
<evidence type="ECO:0000313" key="3">
    <source>
        <dbReference type="EMBL" id="AHF00635.1"/>
    </source>
</evidence>
<evidence type="ECO:0000313" key="4">
    <source>
        <dbReference type="Proteomes" id="UP000005380"/>
    </source>
</evidence>
<dbReference type="HOGENOM" id="CLU_001570_17_0_6"/>
<dbReference type="SUPFAM" id="SSF63380">
    <property type="entry name" value="Riboflavin synthase domain-like"/>
    <property type="match status" value="1"/>
</dbReference>
<dbReference type="PANTHER" id="PTHR19384">
    <property type="entry name" value="NITRIC OXIDE SYNTHASE-RELATED"/>
    <property type="match status" value="1"/>
</dbReference>
<dbReference type="FunCoup" id="W0DPV2">
    <property type="interactions" value="344"/>
</dbReference>
<dbReference type="PRINTS" id="PR00371">
    <property type="entry name" value="FPNCR"/>
</dbReference>
<dbReference type="InterPro" id="IPR023173">
    <property type="entry name" value="NADPH_Cyt_P450_Rdtase_alpha"/>
</dbReference>
<dbReference type="GO" id="GO:0005829">
    <property type="term" value="C:cytosol"/>
    <property type="evidence" value="ECO:0007669"/>
    <property type="project" value="TreeGrafter"/>
</dbReference>
<organism evidence="3 4">
    <name type="scientific">Thiomicrospira aerophila AL3</name>
    <dbReference type="NCBI Taxonomy" id="717772"/>
    <lineage>
        <taxon>Bacteria</taxon>
        <taxon>Pseudomonadati</taxon>
        <taxon>Pseudomonadota</taxon>
        <taxon>Gammaproteobacteria</taxon>
        <taxon>Thiotrichales</taxon>
        <taxon>Piscirickettsiaceae</taxon>
        <taxon>Thiomicrospira</taxon>
    </lineage>
</organism>
<sequence length="366" mass="40460">MHARVIEKWLQTHPDSPQPAWLVTLEADSPLVYEPGDWVTVTGVNQPAWARAILAQLNLDPETPVTLRRHGDVSALDALIHHLEITLLDPALLGKLSRQLGLSYWPDRDAMRAYADSRDLLDLLIEYPDIAQLGVELLPLLTPLLPRYYSIASAPNPSAPNQLQILFKQLEIHQHGRTRYGVTSTSLASADTTANRNAMFEIAIKPNPQFKLPVDPTTPVIMVAAGTGLAPFLGFMQARAAQGARYNQLYFGETHAAQRFLAQAQLSGWQQAGLLQLVTAFSRDPQPVDYPTPYYVQHALLKQQAWLDAWQAGGHIYVCGSKLGLAKGVESAIKQAWLNHGLYAADALDQAWLDARKSGRIALDVY</sequence>
<dbReference type="AlphaFoldDB" id="W0DPV2"/>
<dbReference type="Gene3D" id="2.40.30.10">
    <property type="entry name" value="Translation factors"/>
    <property type="match status" value="1"/>
</dbReference>
<dbReference type="InParanoid" id="W0DPV2"/>
<dbReference type="OrthoDB" id="9816402at2"/>
<dbReference type="RefSeq" id="WP_006459747.1">
    <property type="nucleotide sequence ID" value="NZ_CP007030.1"/>
</dbReference>
<dbReference type="EMBL" id="CP007030">
    <property type="protein sequence ID" value="AHF00635.1"/>
    <property type="molecule type" value="Genomic_DNA"/>
</dbReference>
<evidence type="ECO:0000259" key="2">
    <source>
        <dbReference type="PROSITE" id="PS51384"/>
    </source>
</evidence>
<dbReference type="InterPro" id="IPR017938">
    <property type="entry name" value="Riboflavin_synthase-like_b-brl"/>
</dbReference>
<gene>
    <name evidence="3" type="ORF">THIAE_01625</name>
</gene>
<reference evidence="3 4" key="1">
    <citation type="submission" date="2013-12" db="EMBL/GenBank/DDBJ databases">
        <authorList>
            <consortium name="DOE Joint Genome Institute"/>
            <person name="Kappler U."/>
            <person name="Huntemann M."/>
            <person name="Han J."/>
            <person name="Chen A."/>
            <person name="Kyrpides N."/>
            <person name="Mavromatis K."/>
            <person name="Markowitz V."/>
            <person name="Palaniappan K."/>
            <person name="Ivanova N."/>
            <person name="Schaumberg A."/>
            <person name="Pati A."/>
            <person name="Liolios K."/>
            <person name="Nordberg H.P."/>
            <person name="Cantor M.N."/>
            <person name="Hua S.X."/>
            <person name="Woyke T."/>
        </authorList>
    </citation>
    <scope>NUCLEOTIDE SEQUENCE [LARGE SCALE GENOMIC DNA]</scope>
    <source>
        <strain evidence="4">AL2</strain>
    </source>
</reference>
<dbReference type="GO" id="GO:0050660">
    <property type="term" value="F:flavin adenine dinucleotide binding"/>
    <property type="evidence" value="ECO:0007669"/>
    <property type="project" value="TreeGrafter"/>
</dbReference>
<keyword evidence="4" id="KW-1185">Reference proteome</keyword>
<feature type="domain" description="FAD-binding FR-type" evidence="2">
    <location>
        <begin position="1"/>
        <end position="213"/>
    </location>
</feature>
<accession>W0DPV2</accession>
<keyword evidence="1" id="KW-0285">Flavoprotein</keyword>
<dbReference type="GO" id="GO:0010181">
    <property type="term" value="F:FMN binding"/>
    <property type="evidence" value="ECO:0007669"/>
    <property type="project" value="TreeGrafter"/>
</dbReference>
<dbReference type="Proteomes" id="UP000005380">
    <property type="component" value="Chromosome"/>
</dbReference>
<dbReference type="PROSITE" id="PS51384">
    <property type="entry name" value="FAD_FR"/>
    <property type="match status" value="1"/>
</dbReference>
<evidence type="ECO:0000256" key="1">
    <source>
        <dbReference type="ARBA" id="ARBA00022630"/>
    </source>
</evidence>